<dbReference type="Pfam" id="PF13855">
    <property type="entry name" value="LRR_8"/>
    <property type="match status" value="1"/>
</dbReference>
<sequence length="409" mass="44671">MTSSSSVLTASIVATVVWIIFLAVPSIMLVAADSQDSEARALLESGWWNGHVNDTANHCRWPGVKCNHDGSVIEISLPDSYYYDEGEIVTRMNFSAFPNLLRLDLNNKGFSGSIPPGLGHLTKLRNLSLGSNQLSGSIPPEIGKLHNLVALDLSGNLLSGSIPQEFGDMKNLSFLRMNYNQLNGSLPPTLCLLSKLKYLNLRQNKISGSIPSEIGNMKSLIYLNMVQNQILVPSIMLVAADSQDLEAQALLESGWWSGHVDNIANHCSWPGVKCNHDGSVIEISPPYSYYSYEEEIFTKMNFSAFPNLLRLDLNDRGFSGSIPPGLGHLSKLRKLSLGGNQLNGSIPPEIGKLHNLVTLDLSYNSLSGSIPQEFGDMKNLSFLCIDKNQLSGPLPPTLGLLSKLKHLNL</sequence>
<dbReference type="GO" id="GO:0016020">
    <property type="term" value="C:membrane"/>
    <property type="evidence" value="ECO:0007669"/>
    <property type="project" value="UniProtKB-SubCell"/>
</dbReference>
<dbReference type="SUPFAM" id="SSF52058">
    <property type="entry name" value="L domain-like"/>
    <property type="match status" value="2"/>
</dbReference>
<comment type="subcellular location">
    <subcellularLocation>
        <location evidence="1">Membrane</location>
    </subcellularLocation>
</comment>
<dbReference type="Proteomes" id="UP001054252">
    <property type="component" value="Unassembled WGS sequence"/>
</dbReference>
<protein>
    <recommendedName>
        <fullName evidence="6">Disease resistance R13L4/SHOC-2-like LRR domain-containing protein</fullName>
    </recommendedName>
</protein>
<keyword evidence="5" id="KW-0472">Membrane</keyword>
<dbReference type="Pfam" id="PF23598">
    <property type="entry name" value="LRR_14"/>
    <property type="match status" value="1"/>
</dbReference>
<dbReference type="Gene3D" id="3.80.10.10">
    <property type="entry name" value="Ribonuclease Inhibitor"/>
    <property type="match status" value="3"/>
</dbReference>
<dbReference type="InterPro" id="IPR055414">
    <property type="entry name" value="LRR_R13L4/SHOC2-like"/>
</dbReference>
<evidence type="ECO:0000256" key="2">
    <source>
        <dbReference type="ARBA" id="ARBA00022614"/>
    </source>
</evidence>
<dbReference type="InterPro" id="IPR032675">
    <property type="entry name" value="LRR_dom_sf"/>
</dbReference>
<evidence type="ECO:0000256" key="3">
    <source>
        <dbReference type="ARBA" id="ARBA00022729"/>
    </source>
</evidence>
<dbReference type="AlphaFoldDB" id="A0AAV5MRI8"/>
<evidence type="ECO:0000256" key="5">
    <source>
        <dbReference type="ARBA" id="ARBA00023136"/>
    </source>
</evidence>
<evidence type="ECO:0000313" key="8">
    <source>
        <dbReference type="Proteomes" id="UP001054252"/>
    </source>
</evidence>
<dbReference type="FunFam" id="3.80.10.10:FF:000400">
    <property type="entry name" value="Nuclear pore complex protein NUP107"/>
    <property type="match status" value="2"/>
</dbReference>
<dbReference type="SMART" id="SM00369">
    <property type="entry name" value="LRR_TYP"/>
    <property type="match status" value="5"/>
</dbReference>
<proteinExistence type="predicted"/>
<evidence type="ECO:0000256" key="1">
    <source>
        <dbReference type="ARBA" id="ARBA00004370"/>
    </source>
</evidence>
<dbReference type="InterPro" id="IPR003591">
    <property type="entry name" value="Leu-rich_rpt_typical-subtyp"/>
</dbReference>
<feature type="domain" description="Disease resistance R13L4/SHOC-2-like LRR" evidence="6">
    <location>
        <begin position="295"/>
        <end position="408"/>
    </location>
</feature>
<reference evidence="7 8" key="1">
    <citation type="journal article" date="2021" name="Commun. Biol.">
        <title>The genome of Shorea leprosula (Dipterocarpaceae) highlights the ecological relevance of drought in aseasonal tropical rainforests.</title>
        <authorList>
            <person name="Ng K.K.S."/>
            <person name="Kobayashi M.J."/>
            <person name="Fawcett J.A."/>
            <person name="Hatakeyama M."/>
            <person name="Paape T."/>
            <person name="Ng C.H."/>
            <person name="Ang C.C."/>
            <person name="Tnah L.H."/>
            <person name="Lee C.T."/>
            <person name="Nishiyama T."/>
            <person name="Sese J."/>
            <person name="O'Brien M.J."/>
            <person name="Copetti D."/>
            <person name="Mohd Noor M.I."/>
            <person name="Ong R.C."/>
            <person name="Putra M."/>
            <person name="Sireger I.Z."/>
            <person name="Indrioko S."/>
            <person name="Kosugi Y."/>
            <person name="Izuno A."/>
            <person name="Isagi Y."/>
            <person name="Lee S.L."/>
            <person name="Shimizu K.K."/>
        </authorList>
    </citation>
    <scope>NUCLEOTIDE SEQUENCE [LARGE SCALE GENOMIC DNA]</scope>
    <source>
        <strain evidence="7">214</strain>
    </source>
</reference>
<keyword evidence="8" id="KW-1185">Reference proteome</keyword>
<keyword evidence="2" id="KW-0433">Leucine-rich repeat</keyword>
<keyword evidence="3" id="KW-0732">Signal</keyword>
<gene>
    <name evidence="7" type="ORF">SLEP1_g59174</name>
</gene>
<name>A0AAV5MRI8_9ROSI</name>
<evidence type="ECO:0000259" key="6">
    <source>
        <dbReference type="Pfam" id="PF23598"/>
    </source>
</evidence>
<keyword evidence="4" id="KW-0677">Repeat</keyword>
<dbReference type="PANTHER" id="PTHR48065:SF75">
    <property type="entry name" value="LEUCINE-RICH REPEAT-CONTAINING N-TERMINAL PLANT-TYPE DOMAIN-CONTAINING PROTEIN"/>
    <property type="match status" value="1"/>
</dbReference>
<dbReference type="PRINTS" id="PR00019">
    <property type="entry name" value="LEURICHRPT"/>
</dbReference>
<dbReference type="EMBL" id="BPVZ01000774">
    <property type="protein sequence ID" value="GKV52598.1"/>
    <property type="molecule type" value="Genomic_DNA"/>
</dbReference>
<evidence type="ECO:0000256" key="4">
    <source>
        <dbReference type="ARBA" id="ARBA00022737"/>
    </source>
</evidence>
<dbReference type="Pfam" id="PF00560">
    <property type="entry name" value="LRR_1"/>
    <property type="match status" value="2"/>
</dbReference>
<evidence type="ECO:0000313" key="7">
    <source>
        <dbReference type="EMBL" id="GKV52598.1"/>
    </source>
</evidence>
<dbReference type="PANTHER" id="PTHR48065">
    <property type="entry name" value="OS10G0469600 PROTEIN"/>
    <property type="match status" value="1"/>
</dbReference>
<organism evidence="7 8">
    <name type="scientific">Rubroshorea leprosula</name>
    <dbReference type="NCBI Taxonomy" id="152421"/>
    <lineage>
        <taxon>Eukaryota</taxon>
        <taxon>Viridiplantae</taxon>
        <taxon>Streptophyta</taxon>
        <taxon>Embryophyta</taxon>
        <taxon>Tracheophyta</taxon>
        <taxon>Spermatophyta</taxon>
        <taxon>Magnoliopsida</taxon>
        <taxon>eudicotyledons</taxon>
        <taxon>Gunneridae</taxon>
        <taxon>Pentapetalae</taxon>
        <taxon>rosids</taxon>
        <taxon>malvids</taxon>
        <taxon>Malvales</taxon>
        <taxon>Dipterocarpaceae</taxon>
        <taxon>Rubroshorea</taxon>
    </lineage>
</organism>
<comment type="caution">
    <text evidence="7">The sequence shown here is derived from an EMBL/GenBank/DDBJ whole genome shotgun (WGS) entry which is preliminary data.</text>
</comment>
<accession>A0AAV5MRI8</accession>
<dbReference type="InterPro" id="IPR001611">
    <property type="entry name" value="Leu-rich_rpt"/>
</dbReference>